<proteinExistence type="predicted"/>
<keyword evidence="1" id="KW-0812">Transmembrane</keyword>
<evidence type="ECO:0000313" key="2">
    <source>
        <dbReference type="WBParaSite" id="SCUD_0001741801-mRNA-1"/>
    </source>
</evidence>
<dbReference type="WBParaSite" id="SCUD_0001741801-mRNA-1">
    <property type="protein sequence ID" value="SCUD_0001741801-mRNA-1"/>
    <property type="gene ID" value="SCUD_0001741801"/>
</dbReference>
<organism evidence="2">
    <name type="scientific">Schistosoma curassoni</name>
    <dbReference type="NCBI Taxonomy" id="6186"/>
    <lineage>
        <taxon>Eukaryota</taxon>
        <taxon>Metazoa</taxon>
        <taxon>Spiralia</taxon>
        <taxon>Lophotrochozoa</taxon>
        <taxon>Platyhelminthes</taxon>
        <taxon>Trematoda</taxon>
        <taxon>Digenea</taxon>
        <taxon>Strigeidida</taxon>
        <taxon>Schistosomatoidea</taxon>
        <taxon>Schistosomatidae</taxon>
        <taxon>Schistosoma</taxon>
    </lineage>
</organism>
<protein>
    <submittedName>
        <fullName evidence="2">Uncharacterized protein</fullName>
    </submittedName>
</protein>
<evidence type="ECO:0000256" key="1">
    <source>
        <dbReference type="SAM" id="Phobius"/>
    </source>
</evidence>
<dbReference type="AlphaFoldDB" id="A0A183KQT0"/>
<keyword evidence="1" id="KW-1133">Transmembrane helix</keyword>
<name>A0A183KQT0_9TREM</name>
<feature type="transmembrane region" description="Helical" evidence="1">
    <location>
        <begin position="81"/>
        <end position="98"/>
    </location>
</feature>
<sequence>MMKIMAVVMKVPVMMMMMTMMIIISLVLYYMFHLTLQINNSLVYLTKYQFHRIYAMIINNVLNHIDDNLKNLMNNSLCDCFQNLYNVTLVVVVLVLFVL</sequence>
<reference evidence="2" key="1">
    <citation type="submission" date="2016-06" db="UniProtKB">
        <authorList>
            <consortium name="WormBaseParasite"/>
        </authorList>
    </citation>
    <scope>IDENTIFICATION</scope>
</reference>
<keyword evidence="1" id="KW-0472">Membrane</keyword>
<accession>A0A183KQT0</accession>